<dbReference type="InterPro" id="IPR002554">
    <property type="entry name" value="PP2A_B56"/>
</dbReference>
<dbReference type="GO" id="GO:0000159">
    <property type="term" value="C:protein phosphatase type 2A complex"/>
    <property type="evidence" value="ECO:0007669"/>
    <property type="project" value="InterPro"/>
</dbReference>
<feature type="region of interest" description="Disordered" evidence="1">
    <location>
        <begin position="1"/>
        <end position="78"/>
    </location>
</feature>
<dbReference type="InterPro" id="IPR016024">
    <property type="entry name" value="ARM-type_fold"/>
</dbReference>
<dbReference type="PANTHER" id="PTHR10257:SF3">
    <property type="entry name" value="SERINE_THREONINE-PROTEIN PHOSPHATASE 2A 56 KDA REGULATORY SUBUNIT GAMMA ISOFORM"/>
    <property type="match status" value="1"/>
</dbReference>
<organism evidence="2">
    <name type="scientific">Auxenochlorella protothecoides</name>
    <name type="common">Green microalga</name>
    <name type="synonym">Chlorella protothecoides</name>
    <dbReference type="NCBI Taxonomy" id="3075"/>
    <lineage>
        <taxon>Eukaryota</taxon>
        <taxon>Viridiplantae</taxon>
        <taxon>Chlorophyta</taxon>
        <taxon>core chlorophytes</taxon>
        <taxon>Trebouxiophyceae</taxon>
        <taxon>Chlorellales</taxon>
        <taxon>Chlorellaceae</taxon>
        <taxon>Auxenochlorella</taxon>
    </lineage>
</organism>
<dbReference type="FunFam" id="1.25.10.10:FF:000353">
    <property type="entry name" value="Serine/threonine-protein phosphatase 2A 56 kDa regulatory subunit"/>
    <property type="match status" value="1"/>
</dbReference>
<dbReference type="InterPro" id="IPR011989">
    <property type="entry name" value="ARM-like"/>
</dbReference>
<reference evidence="2" key="1">
    <citation type="submission" date="2015-08" db="EMBL/GenBank/DDBJ databases">
        <authorList>
            <person name="Babu N.S."/>
            <person name="Beckwith C.J."/>
            <person name="Beseler K.G."/>
            <person name="Brison A."/>
            <person name="Carone J.V."/>
            <person name="Caskin T.P."/>
            <person name="Diamond M."/>
            <person name="Durham M.E."/>
            <person name="Foxe J.M."/>
            <person name="Go M."/>
            <person name="Henderson B.A."/>
            <person name="Jones I.B."/>
            <person name="McGettigan J.A."/>
            <person name="Micheletti S.J."/>
            <person name="Nasrallah M.E."/>
            <person name="Ortiz D."/>
            <person name="Piller C.R."/>
            <person name="Privatt S.R."/>
            <person name="Schneider S.L."/>
            <person name="Sharp S."/>
            <person name="Smith T.C."/>
            <person name="Stanton J.D."/>
            <person name="Ullery H.E."/>
            <person name="Wilson R.J."/>
            <person name="Serrano M.G."/>
            <person name="Buck G."/>
            <person name="Lee V."/>
            <person name="Wang Y."/>
            <person name="Carvalho R."/>
            <person name="Voegtly L."/>
            <person name="Shi R."/>
            <person name="Duckworth R."/>
            <person name="Johnson A."/>
            <person name="Loviza R."/>
            <person name="Walstead R."/>
            <person name="Shah Z."/>
            <person name="Kiflezghi M."/>
            <person name="Wade K."/>
            <person name="Ball S.L."/>
            <person name="Bradley K.W."/>
            <person name="Asai D.J."/>
            <person name="Bowman C.A."/>
            <person name="Russell D.A."/>
            <person name="Pope W.H."/>
            <person name="Jacobs-Sera D."/>
            <person name="Hendrix R.W."/>
            <person name="Hatfull G.F."/>
        </authorList>
    </citation>
    <scope>NUCLEOTIDE SEQUENCE</scope>
</reference>
<evidence type="ECO:0000313" key="2">
    <source>
        <dbReference type="EMBL" id="JAT77577.1"/>
    </source>
</evidence>
<dbReference type="PANTHER" id="PTHR10257">
    <property type="entry name" value="SERINE/THREONINE PROTEIN PHOSPHATASE 2A PP2A REGULATORY SUBUNIT B"/>
    <property type="match status" value="1"/>
</dbReference>
<evidence type="ECO:0008006" key="3">
    <source>
        <dbReference type="Google" id="ProtNLM"/>
    </source>
</evidence>
<name>A0A1D2AEE2_AUXPR</name>
<dbReference type="GO" id="GO:0019888">
    <property type="term" value="F:protein phosphatase regulator activity"/>
    <property type="evidence" value="ECO:0007669"/>
    <property type="project" value="InterPro"/>
</dbReference>
<proteinExistence type="predicted"/>
<dbReference type="Gene3D" id="1.25.10.10">
    <property type="entry name" value="Leucine-rich Repeat Variant"/>
    <property type="match status" value="1"/>
</dbReference>
<dbReference type="EMBL" id="GDKF01001045">
    <property type="protein sequence ID" value="JAT77577.1"/>
    <property type="molecule type" value="Transcribed_RNA"/>
</dbReference>
<evidence type="ECO:0000256" key="1">
    <source>
        <dbReference type="SAM" id="MobiDB-lite"/>
    </source>
</evidence>
<protein>
    <recommendedName>
        <fullName evidence="3">Serine/threonine protein phosphatase 2A regulatory subunit</fullName>
    </recommendedName>
</protein>
<sequence length="462" mass="51139">MSSGLLRSMKLKLAGGTPKSGKPDSGAGVGVSGTAPGPVGASTAPPPPGQAPRHAVGPVASTSGRGGVPETDPGHGFPALTEEEMQRRYAEPLPSFRDVSPGERQALFVAKLHLCSFTFDFSDPASHVHEKEVKRATLLELVDHVNSGSGKFKDALAPDIVGMLAANLFRALPPAREHGPDAFDAEEEEPNLEPAWPHLQIVYEFLLRYVVSGDTDAKTAKRYIDQQFVVRLLDLFDSEDPRERDYLKTILHRVYGKFMVHRPFIRKAINFVFYRFVFETERHNGIAELLEILGSIINGFALPLKEEHKGFLTRALMPLHKPKSLPQYHQQLSYCITQFVEKDSRLAVPVIQGLLKFWPITNSHKEVLFLGELEEVLEWTQVGIPRDAGWLAAAHGLPRALMRRLSQRGGFRSSACWPSNPCRLSLHPASPSRLLPSPPSSQLLPPFNLPPSSSFRLLSLQR</sequence>
<gene>
    <name evidence="2" type="ORF">g.19527</name>
</gene>
<accession>A0A1D2AEE2</accession>
<dbReference type="SUPFAM" id="SSF48371">
    <property type="entry name" value="ARM repeat"/>
    <property type="match status" value="1"/>
</dbReference>
<dbReference type="Pfam" id="PF01603">
    <property type="entry name" value="B56"/>
    <property type="match status" value="1"/>
</dbReference>
<dbReference type="AlphaFoldDB" id="A0A1D2AEE2"/>
<dbReference type="GO" id="GO:0007165">
    <property type="term" value="P:signal transduction"/>
    <property type="evidence" value="ECO:0007669"/>
    <property type="project" value="InterPro"/>
</dbReference>